<dbReference type="InterPro" id="IPR029016">
    <property type="entry name" value="GAF-like_dom_sf"/>
</dbReference>
<dbReference type="Gene3D" id="3.30.450.40">
    <property type="match status" value="1"/>
</dbReference>
<feature type="domain" description="HTH iclR-type" evidence="4">
    <location>
        <begin position="16"/>
        <end position="78"/>
    </location>
</feature>
<feature type="domain" description="IclR-ED" evidence="5">
    <location>
        <begin position="79"/>
        <end position="264"/>
    </location>
</feature>
<dbReference type="SUPFAM" id="SSF46785">
    <property type="entry name" value="Winged helix' DNA-binding domain"/>
    <property type="match status" value="1"/>
</dbReference>
<accession>A0ABS1BCI3</accession>
<dbReference type="EMBL" id="JAEDAJ010000008">
    <property type="protein sequence ID" value="MBK0332348.1"/>
    <property type="molecule type" value="Genomic_DNA"/>
</dbReference>
<name>A0ABS1BCI3_9MICO</name>
<dbReference type="SUPFAM" id="SSF55781">
    <property type="entry name" value="GAF domain-like"/>
    <property type="match status" value="1"/>
</dbReference>
<reference evidence="6 7" key="1">
    <citation type="submission" date="2020-12" db="EMBL/GenBank/DDBJ databases">
        <title>Brachybacterium sp. MASK1Z-5, whole genome shotgun sequence.</title>
        <authorList>
            <person name="Tuo L."/>
        </authorList>
    </citation>
    <scope>NUCLEOTIDE SEQUENCE [LARGE SCALE GENOMIC DNA]</scope>
    <source>
        <strain evidence="6 7">MASK1Z-5</strain>
    </source>
</reference>
<dbReference type="PANTHER" id="PTHR30136:SF35">
    <property type="entry name" value="HTH-TYPE TRANSCRIPTIONAL REGULATOR RV1719"/>
    <property type="match status" value="1"/>
</dbReference>
<keyword evidence="1" id="KW-0805">Transcription regulation</keyword>
<proteinExistence type="predicted"/>
<evidence type="ECO:0000259" key="4">
    <source>
        <dbReference type="PROSITE" id="PS51077"/>
    </source>
</evidence>
<keyword evidence="3" id="KW-0804">Transcription</keyword>
<evidence type="ECO:0000256" key="1">
    <source>
        <dbReference type="ARBA" id="ARBA00023015"/>
    </source>
</evidence>
<dbReference type="PROSITE" id="PS51078">
    <property type="entry name" value="ICLR_ED"/>
    <property type="match status" value="1"/>
</dbReference>
<dbReference type="InterPro" id="IPR014757">
    <property type="entry name" value="Tscrpt_reg_IclR_C"/>
</dbReference>
<dbReference type="InterPro" id="IPR036390">
    <property type="entry name" value="WH_DNA-bd_sf"/>
</dbReference>
<evidence type="ECO:0000313" key="6">
    <source>
        <dbReference type="EMBL" id="MBK0332348.1"/>
    </source>
</evidence>
<evidence type="ECO:0000256" key="2">
    <source>
        <dbReference type="ARBA" id="ARBA00023125"/>
    </source>
</evidence>
<dbReference type="PROSITE" id="PS51077">
    <property type="entry name" value="HTH_ICLR"/>
    <property type="match status" value="1"/>
</dbReference>
<dbReference type="Pfam" id="PF09339">
    <property type="entry name" value="HTH_IclR"/>
    <property type="match status" value="1"/>
</dbReference>
<keyword evidence="7" id="KW-1185">Reference proteome</keyword>
<dbReference type="Pfam" id="PF01614">
    <property type="entry name" value="IclR_C"/>
    <property type="match status" value="1"/>
</dbReference>
<evidence type="ECO:0000259" key="5">
    <source>
        <dbReference type="PROSITE" id="PS51078"/>
    </source>
</evidence>
<gene>
    <name evidence="6" type="ORF">I8D64_13180</name>
</gene>
<comment type="caution">
    <text evidence="6">The sequence shown here is derived from an EMBL/GenBank/DDBJ whole genome shotgun (WGS) entry which is preliminary data.</text>
</comment>
<keyword evidence="2" id="KW-0238">DNA-binding</keyword>
<sequence>MASRTPDQTSPKPPKAPAADATLRVLTYLSSRRAPVAAARVAQDLELPRSTTYDLLGTLVAHGYALHLPQERLYALGPAAYEVAVGYMRHAPLARVGRVVLERTVDAIGESGHLAVLHGRDVLYVVEDRAKGRGSLVTDQGVRLPAHLTATGRAMLAALPLVQLRSLFISREDLVPRRPGVGPTTPAQLAAILEQVRRDGFAREDGEITPGYRSVAAPVLDHADWPIAAIGLTWQSNRLGEDRVAECTRAVQAAAEEVARAATGRRPREERAED</sequence>
<evidence type="ECO:0000256" key="3">
    <source>
        <dbReference type="ARBA" id="ARBA00023163"/>
    </source>
</evidence>
<organism evidence="6 7">
    <name type="scientific">Brachybacterium halotolerans</name>
    <dbReference type="NCBI Taxonomy" id="2795215"/>
    <lineage>
        <taxon>Bacteria</taxon>
        <taxon>Bacillati</taxon>
        <taxon>Actinomycetota</taxon>
        <taxon>Actinomycetes</taxon>
        <taxon>Micrococcales</taxon>
        <taxon>Dermabacteraceae</taxon>
        <taxon>Brachybacterium</taxon>
    </lineage>
</organism>
<dbReference type="PANTHER" id="PTHR30136">
    <property type="entry name" value="HELIX-TURN-HELIX TRANSCRIPTIONAL REGULATOR, ICLR FAMILY"/>
    <property type="match status" value="1"/>
</dbReference>
<dbReference type="RefSeq" id="WP_200503243.1">
    <property type="nucleotide sequence ID" value="NZ_JAEDAJ010000008.1"/>
</dbReference>
<dbReference type="InterPro" id="IPR005471">
    <property type="entry name" value="Tscrpt_reg_IclR_N"/>
</dbReference>
<evidence type="ECO:0000313" key="7">
    <source>
        <dbReference type="Proteomes" id="UP000612352"/>
    </source>
</evidence>
<dbReference type="SMART" id="SM00346">
    <property type="entry name" value="HTH_ICLR"/>
    <property type="match status" value="1"/>
</dbReference>
<dbReference type="Proteomes" id="UP000612352">
    <property type="component" value="Unassembled WGS sequence"/>
</dbReference>
<dbReference type="Gene3D" id="1.10.10.10">
    <property type="entry name" value="Winged helix-like DNA-binding domain superfamily/Winged helix DNA-binding domain"/>
    <property type="match status" value="1"/>
</dbReference>
<dbReference type="InterPro" id="IPR050707">
    <property type="entry name" value="HTH_MetabolicPath_Reg"/>
</dbReference>
<dbReference type="InterPro" id="IPR036388">
    <property type="entry name" value="WH-like_DNA-bd_sf"/>
</dbReference>
<protein>
    <submittedName>
        <fullName evidence="6">IclR family transcriptional regulator</fullName>
    </submittedName>
</protein>